<dbReference type="InterPro" id="IPR026039">
    <property type="entry name" value="YfgM"/>
</dbReference>
<comment type="subcellular location">
    <subcellularLocation>
        <location evidence="1">Cell membrane</location>
        <topology evidence="1">Single-pass type II membrane protein</topology>
    </subcellularLocation>
</comment>
<feature type="transmembrane region" description="Helical" evidence="9">
    <location>
        <begin position="20"/>
        <end position="41"/>
    </location>
</feature>
<evidence type="ECO:0000256" key="8">
    <source>
        <dbReference type="ARBA" id="ARBA00024235"/>
    </source>
</evidence>
<dbReference type="Pfam" id="PF09976">
    <property type="entry name" value="TPR_21"/>
    <property type="match status" value="1"/>
</dbReference>
<dbReference type="Proteomes" id="UP001595967">
    <property type="component" value="Unassembled WGS sequence"/>
</dbReference>
<proteinExistence type="inferred from homology"/>
<dbReference type="InterPro" id="IPR011990">
    <property type="entry name" value="TPR-like_helical_dom_sf"/>
</dbReference>
<keyword evidence="4 9" id="KW-1133">Transmembrane helix</keyword>
<feature type="domain" description="Ancillary SecYEG translocon subunit/Cell division coordinator CpoB TPR" evidence="10">
    <location>
        <begin position="17"/>
        <end position="210"/>
    </location>
</feature>
<protein>
    <recommendedName>
        <fullName evidence="8">Ancillary SecYEG translocon subunit</fullName>
    </recommendedName>
</protein>
<keyword evidence="6" id="KW-0143">Chaperone</keyword>
<evidence type="ECO:0000259" key="10">
    <source>
        <dbReference type="Pfam" id="PF09976"/>
    </source>
</evidence>
<keyword evidence="5 9" id="KW-0472">Membrane</keyword>
<dbReference type="PANTHER" id="PTHR38035">
    <property type="entry name" value="UPF0070 PROTEIN YFGM"/>
    <property type="match status" value="1"/>
</dbReference>
<organism evidence="11 12">
    <name type="scientific">Comamonas nitrativorans</name>
    <dbReference type="NCBI Taxonomy" id="108437"/>
    <lineage>
        <taxon>Bacteria</taxon>
        <taxon>Pseudomonadati</taxon>
        <taxon>Pseudomonadota</taxon>
        <taxon>Betaproteobacteria</taxon>
        <taxon>Burkholderiales</taxon>
        <taxon>Comamonadaceae</taxon>
        <taxon>Comamonas</taxon>
    </lineage>
</organism>
<evidence type="ECO:0000256" key="1">
    <source>
        <dbReference type="ARBA" id="ARBA00004401"/>
    </source>
</evidence>
<dbReference type="Gene3D" id="1.25.40.10">
    <property type="entry name" value="Tetratricopeptide repeat domain"/>
    <property type="match status" value="1"/>
</dbReference>
<evidence type="ECO:0000256" key="2">
    <source>
        <dbReference type="ARBA" id="ARBA00022475"/>
    </source>
</evidence>
<dbReference type="InterPro" id="IPR018704">
    <property type="entry name" value="SecYEG/CpoB_TPR"/>
</dbReference>
<name>A0ABV9GX39_9BURK</name>
<evidence type="ECO:0000256" key="3">
    <source>
        <dbReference type="ARBA" id="ARBA00022692"/>
    </source>
</evidence>
<evidence type="ECO:0000256" key="6">
    <source>
        <dbReference type="ARBA" id="ARBA00023186"/>
    </source>
</evidence>
<reference evidence="12" key="1">
    <citation type="journal article" date="2019" name="Int. J. Syst. Evol. Microbiol.">
        <title>The Global Catalogue of Microorganisms (GCM) 10K type strain sequencing project: providing services to taxonomists for standard genome sequencing and annotation.</title>
        <authorList>
            <consortium name="The Broad Institute Genomics Platform"/>
            <consortium name="The Broad Institute Genome Sequencing Center for Infectious Disease"/>
            <person name="Wu L."/>
            <person name="Ma J."/>
        </authorList>
    </citation>
    <scope>NUCLEOTIDE SEQUENCE [LARGE SCALE GENOMIC DNA]</scope>
    <source>
        <strain evidence="12">JCM 11650</strain>
    </source>
</reference>
<dbReference type="PANTHER" id="PTHR38035:SF1">
    <property type="entry name" value="ANCILLARY SECYEG TRANSLOCON SUBUNIT"/>
    <property type="match status" value="1"/>
</dbReference>
<evidence type="ECO:0000256" key="9">
    <source>
        <dbReference type="SAM" id="Phobius"/>
    </source>
</evidence>
<dbReference type="PIRSF" id="PIRSF006170">
    <property type="entry name" value="YfgM"/>
    <property type="match status" value="1"/>
</dbReference>
<keyword evidence="2" id="KW-1003">Cell membrane</keyword>
<keyword evidence="12" id="KW-1185">Reference proteome</keyword>
<dbReference type="EMBL" id="JBHSEW010000002">
    <property type="protein sequence ID" value="MFC4621280.1"/>
    <property type="molecule type" value="Genomic_DNA"/>
</dbReference>
<evidence type="ECO:0000256" key="7">
    <source>
        <dbReference type="ARBA" id="ARBA00024197"/>
    </source>
</evidence>
<dbReference type="RefSeq" id="WP_377724034.1">
    <property type="nucleotide sequence ID" value="NZ_JBHSEW010000002.1"/>
</dbReference>
<keyword evidence="3 9" id="KW-0812">Transmembrane</keyword>
<accession>A0ABV9GX39</accession>
<evidence type="ECO:0000256" key="4">
    <source>
        <dbReference type="ARBA" id="ARBA00022989"/>
    </source>
</evidence>
<evidence type="ECO:0000313" key="11">
    <source>
        <dbReference type="EMBL" id="MFC4621280.1"/>
    </source>
</evidence>
<dbReference type="SUPFAM" id="SSF48452">
    <property type="entry name" value="TPR-like"/>
    <property type="match status" value="1"/>
</dbReference>
<evidence type="ECO:0000313" key="12">
    <source>
        <dbReference type="Proteomes" id="UP001595967"/>
    </source>
</evidence>
<comment type="caution">
    <text evidence="11">The sequence shown here is derived from an EMBL/GenBank/DDBJ whole genome shotgun (WGS) entry which is preliminary data.</text>
</comment>
<sequence length="225" mass="24356">MATHLDLEEQEQLDQFKHFWNQWGTPITTVLVVVLGGFAAWNGWQLWQQRQATQAAALADAVTVAVQSQDQGRVALAFEELKKEYGATVQASQAALQVAKAAQDAGKTDAAKAALQWAADHAEDAGYRSTAKLRLAALHIQAQELDAAAALLQGDFAPEFKALAQDRLGDVLQLQGKTQEAIAAYQQAWHQLDERLEYRALVAYKLNALGIATTATTAPTTESAS</sequence>
<comment type="similarity">
    <text evidence="7">Belongs to the YfgM family.</text>
</comment>
<gene>
    <name evidence="11" type="ORF">ACFO3A_03540</name>
</gene>
<evidence type="ECO:0000256" key="5">
    <source>
        <dbReference type="ARBA" id="ARBA00023136"/>
    </source>
</evidence>